<dbReference type="Gene3D" id="3.40.50.300">
    <property type="entry name" value="P-loop containing nucleotide triphosphate hydrolases"/>
    <property type="match status" value="1"/>
</dbReference>
<evidence type="ECO:0000313" key="2">
    <source>
        <dbReference type="Proteomes" id="UP000283087"/>
    </source>
</evidence>
<organism evidence="1 2">
    <name type="scientific">Amphritea opalescens</name>
    <dbReference type="NCBI Taxonomy" id="2490544"/>
    <lineage>
        <taxon>Bacteria</taxon>
        <taxon>Pseudomonadati</taxon>
        <taxon>Pseudomonadota</taxon>
        <taxon>Gammaproteobacteria</taxon>
        <taxon>Oceanospirillales</taxon>
        <taxon>Oceanospirillaceae</taxon>
        <taxon>Amphritea</taxon>
    </lineage>
</organism>
<proteinExistence type="predicted"/>
<dbReference type="OrthoDB" id="69313at2"/>
<dbReference type="Proteomes" id="UP000283087">
    <property type="component" value="Unassembled WGS sequence"/>
</dbReference>
<dbReference type="InterPro" id="IPR027417">
    <property type="entry name" value="P-loop_NTPase"/>
</dbReference>
<keyword evidence="2" id="KW-1185">Reference proteome</keyword>
<dbReference type="RefSeq" id="WP_126157942.1">
    <property type="nucleotide sequence ID" value="NZ_RQXW01000005.1"/>
</dbReference>
<accession>A0A430KSN9</accession>
<sequence length="234" mass="26590">MSTIHFVGGEKGGVGKSVLSRLLSQYFLDKSQPYVGLDADQSHPTLSRYYLDYTRTINLDHFESIDQIMELALEDDCNVLIDLPAQSERFLDRWIEENGVIEMCQEMGIKLVYWYAVDSGPDSVNLLDNFLNKYSHQLSVIVAKNQGRGTDFSNIEALAPLQGFDTNQKPVAQFYIPALHTPTMQKIEKLGLSFWAAANLKDNEAPHLGLMERQRSRVWVNKVHHTLEGLMNDL</sequence>
<protein>
    <submittedName>
        <fullName evidence="1">Mobilization protein MobD</fullName>
    </submittedName>
</protein>
<dbReference type="EMBL" id="RQXW01000005">
    <property type="protein sequence ID" value="RTE66343.1"/>
    <property type="molecule type" value="Genomic_DNA"/>
</dbReference>
<name>A0A430KSN9_9GAMM</name>
<comment type="caution">
    <text evidence="1">The sequence shown here is derived from an EMBL/GenBank/DDBJ whole genome shotgun (WGS) entry which is preliminary data.</text>
</comment>
<dbReference type="SUPFAM" id="SSF52540">
    <property type="entry name" value="P-loop containing nucleoside triphosphate hydrolases"/>
    <property type="match status" value="1"/>
</dbReference>
<reference evidence="1 2" key="1">
    <citation type="submission" date="2018-11" db="EMBL/GenBank/DDBJ databases">
        <title>The draft genome sequence of Amphritea opalescens ANRC-JH13T.</title>
        <authorList>
            <person name="Fang Z."/>
            <person name="Zhang Y."/>
            <person name="Han X."/>
        </authorList>
    </citation>
    <scope>NUCLEOTIDE SEQUENCE [LARGE SCALE GENOMIC DNA]</scope>
    <source>
        <strain evidence="1 2">ANRC-JH13</strain>
    </source>
</reference>
<evidence type="ECO:0000313" key="1">
    <source>
        <dbReference type="EMBL" id="RTE66343.1"/>
    </source>
</evidence>
<dbReference type="AlphaFoldDB" id="A0A430KSN9"/>
<gene>
    <name evidence="1" type="ORF">EH243_07035</name>
</gene>